<reference evidence="2 3" key="1">
    <citation type="submission" date="2014-04" db="EMBL/GenBank/DDBJ databases">
        <title>Evolutionary Origins and Diversification of the Mycorrhizal Mutualists.</title>
        <authorList>
            <consortium name="DOE Joint Genome Institute"/>
            <consortium name="Mycorrhizal Genomics Consortium"/>
            <person name="Kohler A."/>
            <person name="Kuo A."/>
            <person name="Nagy L.G."/>
            <person name="Floudas D."/>
            <person name="Copeland A."/>
            <person name="Barry K.W."/>
            <person name="Cichocki N."/>
            <person name="Veneault-Fourrey C."/>
            <person name="LaButti K."/>
            <person name="Lindquist E.A."/>
            <person name="Lipzen A."/>
            <person name="Lundell T."/>
            <person name="Morin E."/>
            <person name="Murat C."/>
            <person name="Riley R."/>
            <person name="Ohm R."/>
            <person name="Sun H."/>
            <person name="Tunlid A."/>
            <person name="Henrissat B."/>
            <person name="Grigoriev I.V."/>
            <person name="Hibbett D.S."/>
            <person name="Martin F."/>
        </authorList>
    </citation>
    <scope>NUCLEOTIDE SEQUENCE [LARGE SCALE GENOMIC DNA]</scope>
    <source>
        <strain evidence="2 3">Koide BX008</strain>
    </source>
</reference>
<protein>
    <submittedName>
        <fullName evidence="2">Uncharacterized protein</fullName>
    </submittedName>
</protein>
<dbReference type="Proteomes" id="UP000054549">
    <property type="component" value="Unassembled WGS sequence"/>
</dbReference>
<name>A0A0C2RZ13_AMAMK</name>
<evidence type="ECO:0000256" key="1">
    <source>
        <dbReference type="SAM" id="MobiDB-lite"/>
    </source>
</evidence>
<feature type="compositionally biased region" description="Polar residues" evidence="1">
    <location>
        <begin position="15"/>
        <end position="30"/>
    </location>
</feature>
<dbReference type="HOGENOM" id="CLU_1906221_0_0_1"/>
<accession>A0A0C2RZ13</accession>
<gene>
    <name evidence="2" type="ORF">M378DRAFT_583859</name>
</gene>
<feature type="region of interest" description="Disordered" evidence="1">
    <location>
        <begin position="1"/>
        <end position="30"/>
    </location>
</feature>
<dbReference type="AlphaFoldDB" id="A0A0C2RZ13"/>
<sequence>MSTTSSRYTADWDTEMNTPVNTSPGPNDNKTNVLTAFNLSDWTEHGPSAPAKRSRILGTTILRTRMTIFLLSLQLGRGRETSLLVHPRRNSLGTFDPCSPFPRTKARNLSTPGRDGACLITSTNHYRSHQVNC</sequence>
<dbReference type="InParanoid" id="A0A0C2RZ13"/>
<organism evidence="2 3">
    <name type="scientific">Amanita muscaria (strain Koide BX008)</name>
    <dbReference type="NCBI Taxonomy" id="946122"/>
    <lineage>
        <taxon>Eukaryota</taxon>
        <taxon>Fungi</taxon>
        <taxon>Dikarya</taxon>
        <taxon>Basidiomycota</taxon>
        <taxon>Agaricomycotina</taxon>
        <taxon>Agaricomycetes</taxon>
        <taxon>Agaricomycetidae</taxon>
        <taxon>Agaricales</taxon>
        <taxon>Pluteineae</taxon>
        <taxon>Amanitaceae</taxon>
        <taxon>Amanita</taxon>
    </lineage>
</organism>
<dbReference type="EMBL" id="KN818494">
    <property type="protein sequence ID" value="KIL55605.1"/>
    <property type="molecule type" value="Genomic_DNA"/>
</dbReference>
<proteinExistence type="predicted"/>
<evidence type="ECO:0000313" key="2">
    <source>
        <dbReference type="EMBL" id="KIL55605.1"/>
    </source>
</evidence>
<keyword evidence="3" id="KW-1185">Reference proteome</keyword>
<evidence type="ECO:0000313" key="3">
    <source>
        <dbReference type="Proteomes" id="UP000054549"/>
    </source>
</evidence>